<gene>
    <name evidence="2" type="ORF">Z043_115302</name>
</gene>
<dbReference type="PANTHER" id="PTHR28642">
    <property type="entry name" value="MEIOSIS 1 ARREST PROTEIN"/>
    <property type="match status" value="1"/>
</dbReference>
<dbReference type="PANTHER" id="PTHR28642:SF1">
    <property type="entry name" value="MEIOSIS 1 ARREST PROTEIN"/>
    <property type="match status" value="1"/>
</dbReference>
<organism evidence="2 3">
    <name type="scientific">Scleropages formosus</name>
    <name type="common">Asian bonytongue</name>
    <name type="synonym">Osteoglossum formosum</name>
    <dbReference type="NCBI Taxonomy" id="113540"/>
    <lineage>
        <taxon>Eukaryota</taxon>
        <taxon>Metazoa</taxon>
        <taxon>Chordata</taxon>
        <taxon>Craniata</taxon>
        <taxon>Vertebrata</taxon>
        <taxon>Euteleostomi</taxon>
        <taxon>Actinopterygii</taxon>
        <taxon>Neopterygii</taxon>
        <taxon>Teleostei</taxon>
        <taxon>Osteoglossocephala</taxon>
        <taxon>Osteoglossomorpha</taxon>
        <taxon>Osteoglossiformes</taxon>
        <taxon>Osteoglossidae</taxon>
        <taxon>Scleropages</taxon>
    </lineage>
</organism>
<evidence type="ECO:0000313" key="2">
    <source>
        <dbReference type="EMBL" id="KPP66222.1"/>
    </source>
</evidence>
<proteinExistence type="predicted"/>
<sequence>MRFCLKCDLQERLLSPTLLPGSIDLGAKTETILDFLLPSKGQSAHPHKLVAVRALKSEGVCESVLYGLPLIMKPTSCWQLDWEEMETNLQHFHALCHVLRGRDWFLLVRYEPSLSARAVPSSGPALFSYHLLQPSPSLSLLLKPVAARELLLPCHMPIVSEDPPEGPLARIQDSLSQLEEDSVFSPLSLTTNMYAHLRGLLTQRSYCKLQRREQHHAHQGQLSRQQPSRQPQGRARATVAPFPASSALKVSRPQLTMNRPHAHRQNFDQE</sequence>
<dbReference type="AlphaFoldDB" id="A0A0P7UEG1"/>
<dbReference type="InterPro" id="IPR033587">
    <property type="entry name" value="M1AP"/>
</dbReference>
<dbReference type="GO" id="GO:0007127">
    <property type="term" value="P:meiosis I"/>
    <property type="evidence" value="ECO:0007669"/>
    <property type="project" value="InterPro"/>
</dbReference>
<accession>A0A0P7UEG1</accession>
<protein>
    <recommendedName>
        <fullName evidence="4">Meiosis 1 arrest protein-like</fullName>
    </recommendedName>
</protein>
<evidence type="ECO:0000256" key="1">
    <source>
        <dbReference type="SAM" id="MobiDB-lite"/>
    </source>
</evidence>
<feature type="region of interest" description="Disordered" evidence="1">
    <location>
        <begin position="211"/>
        <end position="270"/>
    </location>
</feature>
<evidence type="ECO:0000313" key="3">
    <source>
        <dbReference type="Proteomes" id="UP000034805"/>
    </source>
</evidence>
<dbReference type="GO" id="GO:0051308">
    <property type="term" value="P:male meiosis chromosome separation"/>
    <property type="evidence" value="ECO:0007669"/>
    <property type="project" value="TreeGrafter"/>
</dbReference>
<comment type="caution">
    <text evidence="2">The sequence shown here is derived from an EMBL/GenBank/DDBJ whole genome shotgun (WGS) entry which is preliminary data.</text>
</comment>
<reference evidence="2 3" key="1">
    <citation type="submission" date="2015-08" db="EMBL/GenBank/DDBJ databases">
        <title>The genome of the Asian arowana (Scleropages formosus).</title>
        <authorList>
            <person name="Tan M.H."/>
            <person name="Gan H.M."/>
            <person name="Croft L.J."/>
            <person name="Austin C.M."/>
        </authorList>
    </citation>
    <scope>NUCLEOTIDE SEQUENCE [LARGE SCALE GENOMIC DNA]</scope>
    <source>
        <strain evidence="2">Aro1</strain>
    </source>
</reference>
<dbReference type="STRING" id="113540.ENSSFOP00015031425"/>
<name>A0A0P7UEG1_SCLFO</name>
<dbReference type="Proteomes" id="UP000034805">
    <property type="component" value="Unassembled WGS sequence"/>
</dbReference>
<dbReference type="GO" id="GO:0007283">
    <property type="term" value="P:spermatogenesis"/>
    <property type="evidence" value="ECO:0007669"/>
    <property type="project" value="InterPro"/>
</dbReference>
<feature type="compositionally biased region" description="Low complexity" evidence="1">
    <location>
        <begin position="219"/>
        <end position="237"/>
    </location>
</feature>
<evidence type="ECO:0008006" key="4">
    <source>
        <dbReference type="Google" id="ProtNLM"/>
    </source>
</evidence>
<dbReference type="EMBL" id="JARO02005792">
    <property type="protein sequence ID" value="KPP66222.1"/>
    <property type="molecule type" value="Genomic_DNA"/>
</dbReference>